<name>A0AC58QME2_CAMBA</name>
<keyword evidence="1" id="KW-1185">Reference proteome</keyword>
<evidence type="ECO:0000313" key="1">
    <source>
        <dbReference type="Proteomes" id="UP001732780"/>
    </source>
</evidence>
<organism evidence="1 2">
    <name type="scientific">Camelus bactrianus</name>
    <name type="common">Bactrian camel</name>
    <dbReference type="NCBI Taxonomy" id="9837"/>
    <lineage>
        <taxon>Eukaryota</taxon>
        <taxon>Metazoa</taxon>
        <taxon>Chordata</taxon>
        <taxon>Craniata</taxon>
        <taxon>Vertebrata</taxon>
        <taxon>Euteleostomi</taxon>
        <taxon>Mammalia</taxon>
        <taxon>Eutheria</taxon>
        <taxon>Laurasiatheria</taxon>
        <taxon>Artiodactyla</taxon>
        <taxon>Tylopoda</taxon>
        <taxon>Camelidae</taxon>
        <taxon>Camelus</taxon>
    </lineage>
</organism>
<dbReference type="Proteomes" id="UP001732780">
    <property type="component" value="Chromosome 7"/>
</dbReference>
<dbReference type="RefSeq" id="XP_074223458.1">
    <property type="nucleotide sequence ID" value="XM_074367357.1"/>
</dbReference>
<evidence type="ECO:0000313" key="2">
    <source>
        <dbReference type="RefSeq" id="XP_074223458.1"/>
    </source>
</evidence>
<protein>
    <submittedName>
        <fullName evidence="2">Dynein axonemal heavy chain 11 isoform X8</fullName>
    </submittedName>
</protein>
<accession>A0AC58QME2</accession>
<reference evidence="2" key="1">
    <citation type="submission" date="2025-08" db="UniProtKB">
        <authorList>
            <consortium name="RefSeq"/>
        </authorList>
    </citation>
    <scope>IDENTIFICATION</scope>
    <source>
        <tissue evidence="2">Blood</tissue>
    </source>
</reference>
<proteinExistence type="predicted"/>
<sequence>MSFRETTQYIKIGDKECEFNQNFHLILHTKLANPHYKPELQAQTTLLNFTVTEDGLEAQLLAEVVSIERPDLEKLKLVLTKHQNDFKIELKHLEDDLLLRLSAAEGSFLDDTKLVERLEATKVTAAEIEHKVTEAKENERKINAARECYRPVAARASLLYFVINDLRKINPIYQFSLEAFNMLFHRAMEQADKVDNTQGRISVLMESITHAVFLHTSQALFEKDKLTFLSQMAFQILLKRKEIDPLELDFLLRFTVEHTYPSPVDFLTTQSWSAIKAVALMEEFRGIDRDVEGSAKLWRKWAESECPEKEKLPQEWKKKSLIQKLIILRAMRPDRMTYALRNFVEEKLGAKYVERTRLDLAKVFEESSPATPVFFILSPGVDALKDLEVLGKRLGFTSDSGKFHNVSLGQGQEMVAEMALEKASKGGHWVILQNVHLVAKWLGTLEKLLERFSQGSHRDYRVFMSAESAPTPDEHVIPQGLLENAIKMTNEPPTGMLANLHAALCSFDQDTLEVCSKEQEFKSILFSLCYFHACVAGRLRFGPQGWSRSYPFSPGDLTICASILYNYLEASPHVPWEALRYLFGEIMYGGHITDDWDRKLCRAYLEEFMNPSLIEDELMLAPGFAAPPNLDYSGYHQYIEEMLPPESPALYGLHPNAEIEFLTVTSNALFRTLLEMQPRNALSSEELGQSIEDKVKNVLDDILEKLPEEFNMAEIMQKNPNRGPYVLVCFQECERMNILLREIRVSLQQLDLGLKGELTLSPDLEAQQSALSCDAVPDAWSKLAYPSTYGLAQWLNDLLLRCRELDTWTQDLALPAVVWLSGFFNPQSFLTAIMQTMARKNEWPLDKICLTVDVTKKTKEDYGHPPREGAYLHGLFMEGARWDPQSGTIADARLKEIRSAMPVIFAKAIPVDRQETKHTYECPVYKTKTRGPDYVWTFRLKSKEKTARWMLAGVALLLES</sequence>
<gene>
    <name evidence="2" type="primary">DNAH11</name>
</gene>